<gene>
    <name evidence="1" type="ORF">SDC9_189040</name>
</gene>
<dbReference type="AlphaFoldDB" id="A0A645HZB8"/>
<reference evidence="1" key="1">
    <citation type="submission" date="2019-08" db="EMBL/GenBank/DDBJ databases">
        <authorList>
            <person name="Kucharzyk K."/>
            <person name="Murdoch R.W."/>
            <person name="Higgins S."/>
            <person name="Loffler F."/>
        </authorList>
    </citation>
    <scope>NUCLEOTIDE SEQUENCE</scope>
</reference>
<proteinExistence type="predicted"/>
<protein>
    <submittedName>
        <fullName evidence="1">Uncharacterized protein</fullName>
    </submittedName>
</protein>
<name>A0A645HZB8_9ZZZZ</name>
<dbReference type="EMBL" id="VSSQ01098582">
    <property type="protein sequence ID" value="MPN41494.1"/>
    <property type="molecule type" value="Genomic_DNA"/>
</dbReference>
<sequence>MINEDKEMLKFQMSYEILDFNLELNGLGIHPVYSDRETDVVMNIRTRGYKTNLYKALVEVRDNINKKTIRYYILASYANEAWTTQVSDELPEGF</sequence>
<accession>A0A645HZB8</accession>
<evidence type="ECO:0000313" key="1">
    <source>
        <dbReference type="EMBL" id="MPN41494.1"/>
    </source>
</evidence>
<organism evidence="1">
    <name type="scientific">bioreactor metagenome</name>
    <dbReference type="NCBI Taxonomy" id="1076179"/>
    <lineage>
        <taxon>unclassified sequences</taxon>
        <taxon>metagenomes</taxon>
        <taxon>ecological metagenomes</taxon>
    </lineage>
</organism>
<comment type="caution">
    <text evidence="1">The sequence shown here is derived from an EMBL/GenBank/DDBJ whole genome shotgun (WGS) entry which is preliminary data.</text>
</comment>